<accession>A0ACC0B3W1</accession>
<gene>
    <name evidence="1" type="ORF">M9H77_17185</name>
</gene>
<comment type="caution">
    <text evidence="1">The sequence shown here is derived from an EMBL/GenBank/DDBJ whole genome shotgun (WGS) entry which is preliminary data.</text>
</comment>
<sequence length="166" mass="18406">MRDRESGSGESYKCFYLLYRVSVEEDLIERFSNSRHLEELHKHQTGDKKAVFGFPLRGVLGKLYRVGSEAAHLRGRAATALTPCCMEAVVYSLCAAFDKHMRQFSEQSHLSYTPMPPMMDIVGAAVATVSSTSIDGESCGDLKCENVLVYGYFMGLMGFGSVLQII</sequence>
<dbReference type="Proteomes" id="UP001060085">
    <property type="component" value="Linkage Group LG04"/>
</dbReference>
<evidence type="ECO:0000313" key="2">
    <source>
        <dbReference type="Proteomes" id="UP001060085"/>
    </source>
</evidence>
<organism evidence="1 2">
    <name type="scientific">Catharanthus roseus</name>
    <name type="common">Madagascar periwinkle</name>
    <name type="synonym">Vinca rosea</name>
    <dbReference type="NCBI Taxonomy" id="4058"/>
    <lineage>
        <taxon>Eukaryota</taxon>
        <taxon>Viridiplantae</taxon>
        <taxon>Streptophyta</taxon>
        <taxon>Embryophyta</taxon>
        <taxon>Tracheophyta</taxon>
        <taxon>Spermatophyta</taxon>
        <taxon>Magnoliopsida</taxon>
        <taxon>eudicotyledons</taxon>
        <taxon>Gunneridae</taxon>
        <taxon>Pentapetalae</taxon>
        <taxon>asterids</taxon>
        <taxon>lamiids</taxon>
        <taxon>Gentianales</taxon>
        <taxon>Apocynaceae</taxon>
        <taxon>Rauvolfioideae</taxon>
        <taxon>Vinceae</taxon>
        <taxon>Catharanthinae</taxon>
        <taxon>Catharanthus</taxon>
    </lineage>
</organism>
<name>A0ACC0B3W1_CATRO</name>
<keyword evidence="2" id="KW-1185">Reference proteome</keyword>
<evidence type="ECO:0000313" key="1">
    <source>
        <dbReference type="EMBL" id="KAI5667332.1"/>
    </source>
</evidence>
<proteinExistence type="predicted"/>
<reference evidence="2" key="1">
    <citation type="journal article" date="2023" name="Nat. Plants">
        <title>Single-cell RNA sequencing provides a high-resolution roadmap for understanding the multicellular compartmentation of specialized metabolism.</title>
        <authorList>
            <person name="Sun S."/>
            <person name="Shen X."/>
            <person name="Li Y."/>
            <person name="Li Y."/>
            <person name="Wang S."/>
            <person name="Li R."/>
            <person name="Zhang H."/>
            <person name="Shen G."/>
            <person name="Guo B."/>
            <person name="Wei J."/>
            <person name="Xu J."/>
            <person name="St-Pierre B."/>
            <person name="Chen S."/>
            <person name="Sun C."/>
        </authorList>
    </citation>
    <scope>NUCLEOTIDE SEQUENCE [LARGE SCALE GENOMIC DNA]</scope>
</reference>
<dbReference type="EMBL" id="CM044704">
    <property type="protein sequence ID" value="KAI5667332.1"/>
    <property type="molecule type" value="Genomic_DNA"/>
</dbReference>
<protein>
    <submittedName>
        <fullName evidence="1">Uncharacterized protein</fullName>
    </submittedName>
</protein>